<evidence type="ECO:0000256" key="5">
    <source>
        <dbReference type="ARBA" id="ARBA00022692"/>
    </source>
</evidence>
<evidence type="ECO:0000313" key="11">
    <source>
        <dbReference type="Proteomes" id="UP000199394"/>
    </source>
</evidence>
<feature type="transmembrane region" description="Helical" evidence="8">
    <location>
        <begin position="344"/>
        <end position="364"/>
    </location>
</feature>
<feature type="transmembrane region" description="Helical" evidence="8">
    <location>
        <begin position="216"/>
        <end position="244"/>
    </location>
</feature>
<dbReference type="OrthoDB" id="396983at2"/>
<evidence type="ECO:0000259" key="9">
    <source>
        <dbReference type="Pfam" id="PF13303"/>
    </source>
</evidence>
<organism evidence="10 11">
    <name type="scientific">Eubacterium aggregans</name>
    <dbReference type="NCBI Taxonomy" id="81409"/>
    <lineage>
        <taxon>Bacteria</taxon>
        <taxon>Bacillati</taxon>
        <taxon>Bacillota</taxon>
        <taxon>Clostridia</taxon>
        <taxon>Eubacteriales</taxon>
        <taxon>Eubacteriaceae</taxon>
        <taxon>Eubacterium</taxon>
    </lineage>
</organism>
<dbReference type="GO" id="GO:0008982">
    <property type="term" value="F:protein-N(PI)-phosphohistidine-sugar phosphotransferase activity"/>
    <property type="evidence" value="ECO:0007669"/>
    <property type="project" value="InterPro"/>
</dbReference>
<keyword evidence="2" id="KW-0813">Transport</keyword>
<feature type="transmembrane region" description="Helical" evidence="8">
    <location>
        <begin position="80"/>
        <end position="100"/>
    </location>
</feature>
<evidence type="ECO:0000256" key="2">
    <source>
        <dbReference type="ARBA" id="ARBA00022448"/>
    </source>
</evidence>
<protein>
    <recommendedName>
        <fullName evidence="9">Phosphotransferase system EIIC domain-containing protein</fullName>
    </recommendedName>
</protein>
<evidence type="ECO:0000256" key="7">
    <source>
        <dbReference type="ARBA" id="ARBA00023136"/>
    </source>
</evidence>
<dbReference type="InterPro" id="IPR003352">
    <property type="entry name" value="PTS_EIIC"/>
</dbReference>
<keyword evidence="5 8" id="KW-0812">Transmembrane</keyword>
<feature type="transmembrane region" description="Helical" evidence="8">
    <location>
        <begin position="151"/>
        <end position="184"/>
    </location>
</feature>
<keyword evidence="6 8" id="KW-1133">Transmembrane helix</keyword>
<dbReference type="RefSeq" id="WP_090245345.1">
    <property type="nucleotide sequence ID" value="NZ_FNRK01000028.1"/>
</dbReference>
<dbReference type="GO" id="GO:0005886">
    <property type="term" value="C:plasma membrane"/>
    <property type="evidence" value="ECO:0007669"/>
    <property type="project" value="UniProtKB-SubCell"/>
</dbReference>
<accession>A0A1H4DV77</accession>
<comment type="subcellular location">
    <subcellularLocation>
        <location evidence="1">Cell membrane</location>
        <topology evidence="1">Multi-pass membrane protein</topology>
    </subcellularLocation>
</comment>
<evidence type="ECO:0000256" key="8">
    <source>
        <dbReference type="SAM" id="Phobius"/>
    </source>
</evidence>
<evidence type="ECO:0000256" key="6">
    <source>
        <dbReference type="ARBA" id="ARBA00022989"/>
    </source>
</evidence>
<feature type="transmembrane region" description="Helical" evidence="8">
    <location>
        <begin position="275"/>
        <end position="294"/>
    </location>
</feature>
<sequence>MENKEKNAVLRFLEKKNVIISFKRYGIDALSAMALGLFASLLIGTIITTIGQNIGNSTLDLATATNVSTLDYMAVKLVEIGGFATSVTGCAMAISIGYALQAPPLVLYSLAAVGQATNKLGGAGGPMAVLVVAILAAELGKIVSKETKVDIIVTPFVTIAGGIIIAMAIAPAIGAAASSIGFAIMWATDFQPFIMGVLVSVICGICLTLPISSAAICAALGLVGLAGGAGVAGCCAQMVGFAVMSYPENGFGGLIAQGIGTSMLQVPNILRNWKIWIPPIVASAITGPIATCIFKLKMNGAPVSSGMGTSGLVGQIGVITGWASPSENALALGEAAVQAGAWDWIGLILISFVLPAILTLAVAIPLRKIGWIQKDDLKIDMG</sequence>
<evidence type="ECO:0000256" key="3">
    <source>
        <dbReference type="ARBA" id="ARBA00022475"/>
    </source>
</evidence>
<evidence type="ECO:0000256" key="1">
    <source>
        <dbReference type="ARBA" id="ARBA00004651"/>
    </source>
</evidence>
<dbReference type="GO" id="GO:0009401">
    <property type="term" value="P:phosphoenolpyruvate-dependent sugar phosphotransferase system"/>
    <property type="evidence" value="ECO:0007669"/>
    <property type="project" value="InterPro"/>
</dbReference>
<evidence type="ECO:0000313" key="10">
    <source>
        <dbReference type="EMBL" id="SEA76399.1"/>
    </source>
</evidence>
<dbReference type="Proteomes" id="UP000199394">
    <property type="component" value="Unassembled WGS sequence"/>
</dbReference>
<dbReference type="AlphaFoldDB" id="A0A1H4DV77"/>
<proteinExistence type="predicted"/>
<name>A0A1H4DV77_9FIRM</name>
<feature type="domain" description="Phosphotransferase system EIIC" evidence="9">
    <location>
        <begin position="28"/>
        <end position="378"/>
    </location>
</feature>
<gene>
    <name evidence="10" type="ORF">SAMN04515656_12811</name>
</gene>
<dbReference type="EMBL" id="FNRK01000028">
    <property type="protein sequence ID" value="SEA76399.1"/>
    <property type="molecule type" value="Genomic_DNA"/>
</dbReference>
<feature type="transmembrane region" description="Helical" evidence="8">
    <location>
        <begin position="120"/>
        <end position="139"/>
    </location>
</feature>
<keyword evidence="4" id="KW-0762">Sugar transport</keyword>
<feature type="transmembrane region" description="Helical" evidence="8">
    <location>
        <begin position="306"/>
        <end position="324"/>
    </location>
</feature>
<feature type="transmembrane region" description="Helical" evidence="8">
    <location>
        <begin position="29"/>
        <end position="50"/>
    </location>
</feature>
<evidence type="ECO:0000256" key="4">
    <source>
        <dbReference type="ARBA" id="ARBA00022597"/>
    </source>
</evidence>
<keyword evidence="11" id="KW-1185">Reference proteome</keyword>
<keyword evidence="7 8" id="KW-0472">Membrane</keyword>
<reference evidence="10 11" key="1">
    <citation type="submission" date="2016-10" db="EMBL/GenBank/DDBJ databases">
        <authorList>
            <person name="de Groot N.N."/>
        </authorList>
    </citation>
    <scope>NUCLEOTIDE SEQUENCE [LARGE SCALE GENOMIC DNA]</scope>
    <source>
        <strain evidence="10 11">SR12</strain>
    </source>
</reference>
<dbReference type="Pfam" id="PF13303">
    <property type="entry name" value="PTS_EIIC_2"/>
    <property type="match status" value="1"/>
</dbReference>
<dbReference type="STRING" id="81409.SAMN04515656_12811"/>
<feature type="transmembrane region" description="Helical" evidence="8">
    <location>
        <begin position="190"/>
        <end position="209"/>
    </location>
</feature>
<keyword evidence="3" id="KW-1003">Cell membrane</keyword>